<proteinExistence type="predicted"/>
<sequence length="214" mass="23077">MADQIPPNQAPVFVAAIPTPTLGTGGSGSVVFSTAIAATPARCLEIVLNPTTYPSWNKWVPRVVVTSASPTSAPSVLPESLAQLATSQQLLVPGTKFCFEVHMDPDSASFRKTDLEVTVLEAFEEQQRGGSDGEHGDSRKGWRVVWKTQGDPWYLRAERVQEFLEDGAGGCLYTNYETFHGPLTFAVKTFVGKQLMAGLTLWMNGLKAAAEATS</sequence>
<reference evidence="2" key="1">
    <citation type="journal article" date="2015" name="BMC Genomics">
        <title>Genomic and transcriptomic analysis of the endophytic fungus Pestalotiopsis fici reveals its lifestyle and high potential for synthesis of natural products.</title>
        <authorList>
            <person name="Wang X."/>
            <person name="Zhang X."/>
            <person name="Liu L."/>
            <person name="Xiang M."/>
            <person name="Wang W."/>
            <person name="Sun X."/>
            <person name="Che Y."/>
            <person name="Guo L."/>
            <person name="Liu G."/>
            <person name="Guo L."/>
            <person name="Wang C."/>
            <person name="Yin W.B."/>
            <person name="Stadler M."/>
            <person name="Zhang X."/>
            <person name="Liu X."/>
        </authorList>
    </citation>
    <scope>NUCLEOTIDE SEQUENCE [LARGE SCALE GENOMIC DNA]</scope>
    <source>
        <strain evidence="2">W106-1 / CGMCC3.15140</strain>
    </source>
</reference>
<dbReference type="AlphaFoldDB" id="W3WUV4"/>
<dbReference type="InterPro" id="IPR023393">
    <property type="entry name" value="START-like_dom_sf"/>
</dbReference>
<gene>
    <name evidence="1" type="ORF">PFICI_09715</name>
</gene>
<evidence type="ECO:0000313" key="2">
    <source>
        <dbReference type="Proteomes" id="UP000030651"/>
    </source>
</evidence>
<evidence type="ECO:0008006" key="3">
    <source>
        <dbReference type="Google" id="ProtNLM"/>
    </source>
</evidence>
<dbReference type="InParanoid" id="W3WUV4"/>
<dbReference type="Gene3D" id="3.30.530.20">
    <property type="match status" value="1"/>
</dbReference>
<accession>W3WUV4</accession>
<dbReference type="EMBL" id="KI912115">
    <property type="protein sequence ID" value="ETS77653.1"/>
    <property type="molecule type" value="Genomic_DNA"/>
</dbReference>
<keyword evidence="2" id="KW-1185">Reference proteome</keyword>
<organism evidence="1 2">
    <name type="scientific">Pestalotiopsis fici (strain W106-1 / CGMCC3.15140)</name>
    <dbReference type="NCBI Taxonomy" id="1229662"/>
    <lineage>
        <taxon>Eukaryota</taxon>
        <taxon>Fungi</taxon>
        <taxon>Dikarya</taxon>
        <taxon>Ascomycota</taxon>
        <taxon>Pezizomycotina</taxon>
        <taxon>Sordariomycetes</taxon>
        <taxon>Xylariomycetidae</taxon>
        <taxon>Amphisphaeriales</taxon>
        <taxon>Sporocadaceae</taxon>
        <taxon>Pestalotiopsis</taxon>
    </lineage>
</organism>
<dbReference type="Proteomes" id="UP000030651">
    <property type="component" value="Unassembled WGS sequence"/>
</dbReference>
<dbReference type="eggNOG" id="ENOG502S6PP">
    <property type="taxonomic scope" value="Eukaryota"/>
</dbReference>
<dbReference type="KEGG" id="pfy:PFICI_09715"/>
<dbReference type="OMA" id="VYVVRWM"/>
<evidence type="ECO:0000313" key="1">
    <source>
        <dbReference type="EMBL" id="ETS77653.1"/>
    </source>
</evidence>
<protein>
    <recommendedName>
        <fullName evidence="3">Coenzyme Q-binding protein COQ10 START domain-containing protein</fullName>
    </recommendedName>
</protein>
<dbReference type="RefSeq" id="XP_007836487.1">
    <property type="nucleotide sequence ID" value="XM_007838296.1"/>
</dbReference>
<name>W3WUV4_PESFW</name>
<dbReference type="OrthoDB" id="509124at2759"/>
<dbReference type="HOGENOM" id="CLU_069867_0_0_1"/>
<dbReference type="CDD" id="cd07822">
    <property type="entry name" value="SRPBCC_4"/>
    <property type="match status" value="1"/>
</dbReference>
<dbReference type="GeneID" id="19274728"/>
<dbReference type="SUPFAM" id="SSF55961">
    <property type="entry name" value="Bet v1-like"/>
    <property type="match status" value="1"/>
</dbReference>